<dbReference type="GO" id="GO:0007264">
    <property type="term" value="P:small GTPase-mediated signal transduction"/>
    <property type="evidence" value="ECO:0007669"/>
    <property type="project" value="InterPro"/>
</dbReference>
<protein>
    <submittedName>
        <fullName evidence="2">Rab proteins geranylgeranyltransferase component A</fullName>
    </submittedName>
</protein>
<sequence>MASEDVYDVLIVGTGAAESILAAAFARIGQRVVHVDANTAYGDVGTALDAFQLREYLAEQHESTVLESDSTAFDKSDARKCCFELLPKLIFASSPLITTMINCNVASYLEFRALESLHLFWNGAFDAVPGSKEDIFKNDSISLVEKRRLMKLLSNILDSRPATADSNSEDGNLPTEVAQPAESAVLDEEADDLFVDVVKKVGLSEKSRATLFHAIGMFLNAEDAENDTLVFSRKVTKRQALAAIKQYLTSIGRFSASAFLSGVYGTASEISQAFCRVCAVNGGTYMLGFTPIETSIINKGESGDPIFRVSAKVEGLDDVTNFSCKWIVVSSSSAHRFKSVFSKIAGNRLGSRLDKRISRCICVLDSKIPGIGEPGVIVIPPATHNNTNGILAIQHSKNTLVCPSGKYILYLSSISTTATTAEQDLSASLEALLTVKNQFENEEQKSANVLFTAYYTQEVYGSESDSPRFIITKDDSETIGFEGSLAEAESLFTRIAEGLGVADAKFLAPNDTVVDDDE</sequence>
<dbReference type="InterPro" id="IPR018203">
    <property type="entry name" value="GDP_dissociation_inhibitor"/>
</dbReference>
<dbReference type="GO" id="GO:0005634">
    <property type="term" value="C:nucleus"/>
    <property type="evidence" value="ECO:0007669"/>
    <property type="project" value="TreeGrafter"/>
</dbReference>
<dbReference type="AlphaFoldDB" id="A0AAD5T1U5"/>
<reference evidence="2" key="1">
    <citation type="submission" date="2020-05" db="EMBL/GenBank/DDBJ databases">
        <title>Phylogenomic resolution of chytrid fungi.</title>
        <authorList>
            <person name="Stajich J.E."/>
            <person name="Amses K."/>
            <person name="Simmons R."/>
            <person name="Seto K."/>
            <person name="Myers J."/>
            <person name="Bonds A."/>
            <person name="Quandt C.A."/>
            <person name="Barry K."/>
            <person name="Liu P."/>
            <person name="Grigoriev I."/>
            <person name="Longcore J.E."/>
            <person name="James T.Y."/>
        </authorList>
    </citation>
    <scope>NUCLEOTIDE SEQUENCE</scope>
    <source>
        <strain evidence="2">JEL0513</strain>
    </source>
</reference>
<dbReference type="Gene3D" id="3.30.519.10">
    <property type="entry name" value="Guanine Nucleotide Dissociation Inhibitor, domain 2"/>
    <property type="match status" value="1"/>
</dbReference>
<evidence type="ECO:0000313" key="3">
    <source>
        <dbReference type="Proteomes" id="UP001211907"/>
    </source>
</evidence>
<dbReference type="Proteomes" id="UP001211907">
    <property type="component" value="Unassembled WGS sequence"/>
</dbReference>
<organism evidence="2 3">
    <name type="scientific">Physocladia obscura</name>
    <dbReference type="NCBI Taxonomy" id="109957"/>
    <lineage>
        <taxon>Eukaryota</taxon>
        <taxon>Fungi</taxon>
        <taxon>Fungi incertae sedis</taxon>
        <taxon>Chytridiomycota</taxon>
        <taxon>Chytridiomycota incertae sedis</taxon>
        <taxon>Chytridiomycetes</taxon>
        <taxon>Chytridiales</taxon>
        <taxon>Chytriomycetaceae</taxon>
        <taxon>Physocladia</taxon>
    </lineage>
</organism>
<dbReference type="GO" id="GO:0005968">
    <property type="term" value="C:Rab-protein geranylgeranyltransferase complex"/>
    <property type="evidence" value="ECO:0007669"/>
    <property type="project" value="TreeGrafter"/>
</dbReference>
<dbReference type="Gene3D" id="3.50.50.60">
    <property type="entry name" value="FAD/NAD(P)-binding domain"/>
    <property type="match status" value="1"/>
</dbReference>
<dbReference type="Gene3D" id="1.10.405.10">
    <property type="entry name" value="Guanine Nucleotide Dissociation Inhibitor, domain 1"/>
    <property type="match status" value="1"/>
</dbReference>
<dbReference type="PRINTS" id="PR00891">
    <property type="entry name" value="RABGDIREP"/>
</dbReference>
<keyword evidence="3" id="KW-1185">Reference proteome</keyword>
<proteinExistence type="inferred from homology"/>
<dbReference type="EMBL" id="JADGJH010000989">
    <property type="protein sequence ID" value="KAJ3120142.1"/>
    <property type="molecule type" value="Genomic_DNA"/>
</dbReference>
<dbReference type="InterPro" id="IPR036188">
    <property type="entry name" value="FAD/NAD-bd_sf"/>
</dbReference>
<evidence type="ECO:0000313" key="2">
    <source>
        <dbReference type="EMBL" id="KAJ3120142.1"/>
    </source>
</evidence>
<evidence type="ECO:0000256" key="1">
    <source>
        <dbReference type="ARBA" id="ARBA00005593"/>
    </source>
</evidence>
<gene>
    <name evidence="2" type="primary">MRS6</name>
    <name evidence="2" type="ORF">HK100_012920</name>
</gene>
<dbReference type="Pfam" id="PF00996">
    <property type="entry name" value="GDI"/>
    <property type="match status" value="1"/>
</dbReference>
<accession>A0AAD5T1U5</accession>
<dbReference type="PANTHER" id="PTHR11787">
    <property type="entry name" value="RAB GDP-DISSOCIATION INHIBITOR"/>
    <property type="match status" value="1"/>
</dbReference>
<dbReference type="PANTHER" id="PTHR11787:SF4">
    <property type="entry name" value="CHM, RAB ESCORT PROTEIN 1"/>
    <property type="match status" value="1"/>
</dbReference>
<dbReference type="GO" id="GO:0005829">
    <property type="term" value="C:cytosol"/>
    <property type="evidence" value="ECO:0007669"/>
    <property type="project" value="TreeGrafter"/>
</dbReference>
<dbReference type="GO" id="GO:0016192">
    <property type="term" value="P:vesicle-mediated transport"/>
    <property type="evidence" value="ECO:0007669"/>
    <property type="project" value="TreeGrafter"/>
</dbReference>
<comment type="similarity">
    <text evidence="1">Belongs to the Rab GDI family.</text>
</comment>
<dbReference type="SUPFAM" id="SSF51905">
    <property type="entry name" value="FAD/NAD(P)-binding domain"/>
    <property type="match status" value="1"/>
</dbReference>
<name>A0AAD5T1U5_9FUNG</name>
<comment type="caution">
    <text evidence="2">The sequence shown here is derived from an EMBL/GenBank/DDBJ whole genome shotgun (WGS) entry which is preliminary data.</text>
</comment>
<dbReference type="GO" id="GO:0005092">
    <property type="term" value="F:GDP-dissociation inhibitor activity"/>
    <property type="evidence" value="ECO:0007669"/>
    <property type="project" value="InterPro"/>
</dbReference>